<dbReference type="SUPFAM" id="SSF49265">
    <property type="entry name" value="Fibronectin type III"/>
    <property type="match status" value="1"/>
</dbReference>
<dbReference type="EMBL" id="LUTY01000501">
    <property type="protein sequence ID" value="OAD23188.1"/>
    <property type="molecule type" value="Genomic_DNA"/>
</dbReference>
<dbReference type="PANTHER" id="PTHR12697:SF5">
    <property type="entry name" value="DEOXYHYPUSINE HYDROXYLASE"/>
    <property type="match status" value="1"/>
</dbReference>
<dbReference type="GO" id="GO:0016491">
    <property type="term" value="F:oxidoreductase activity"/>
    <property type="evidence" value="ECO:0007669"/>
    <property type="project" value="TreeGrafter"/>
</dbReference>
<dbReference type="PROSITE" id="PS50853">
    <property type="entry name" value="FN3"/>
    <property type="match status" value="1"/>
</dbReference>
<dbReference type="Proteomes" id="UP000076962">
    <property type="component" value="Unassembled WGS sequence"/>
</dbReference>
<evidence type="ECO:0000313" key="2">
    <source>
        <dbReference type="EMBL" id="OAD23188.1"/>
    </source>
</evidence>
<dbReference type="Gene3D" id="1.25.10.10">
    <property type="entry name" value="Leucine-rich Repeat Variant"/>
    <property type="match status" value="1"/>
</dbReference>
<dbReference type="PROSITE" id="PS51257">
    <property type="entry name" value="PROKAR_LIPOPROTEIN"/>
    <property type="match status" value="1"/>
</dbReference>
<dbReference type="PANTHER" id="PTHR12697">
    <property type="entry name" value="PBS LYASE HEAT-LIKE PROTEIN"/>
    <property type="match status" value="1"/>
</dbReference>
<keyword evidence="3" id="KW-1185">Reference proteome</keyword>
<dbReference type="InterPro" id="IPR036116">
    <property type="entry name" value="FN3_sf"/>
</dbReference>
<evidence type="ECO:0000259" key="1">
    <source>
        <dbReference type="PROSITE" id="PS50853"/>
    </source>
</evidence>
<dbReference type="InterPro" id="IPR016024">
    <property type="entry name" value="ARM-type_fold"/>
</dbReference>
<comment type="caution">
    <text evidence="2">The sequence shown here is derived from an EMBL/GenBank/DDBJ whole genome shotgun (WGS) entry which is preliminary data.</text>
</comment>
<gene>
    <name evidence="2" type="ORF">THIOM_000983</name>
</gene>
<feature type="domain" description="Fibronectin type-III" evidence="1">
    <location>
        <begin position="862"/>
        <end position="949"/>
    </location>
</feature>
<evidence type="ECO:0000313" key="3">
    <source>
        <dbReference type="Proteomes" id="UP000076962"/>
    </source>
</evidence>
<accession>A0A176S5K3</accession>
<proteinExistence type="predicted"/>
<dbReference type="InterPro" id="IPR013783">
    <property type="entry name" value="Ig-like_fold"/>
</dbReference>
<dbReference type="SMART" id="SM00060">
    <property type="entry name" value="FN3"/>
    <property type="match status" value="1"/>
</dbReference>
<reference evidence="2 3" key="1">
    <citation type="submission" date="2016-05" db="EMBL/GenBank/DDBJ databases">
        <title>Single-cell genome of chain-forming Candidatus Thiomargarita nelsonii and comparison to other large sulfur-oxidizing bacteria.</title>
        <authorList>
            <person name="Winkel M."/>
            <person name="Salman V."/>
            <person name="Woyke T."/>
            <person name="Schulz-Vogt H."/>
            <person name="Richter M."/>
            <person name="Flood B."/>
            <person name="Bailey J."/>
            <person name="Amann R."/>
            <person name="Mussmann M."/>
        </authorList>
    </citation>
    <scope>NUCLEOTIDE SEQUENCE [LARGE SCALE GENOMIC DNA]</scope>
    <source>
        <strain evidence="2 3">THI036</strain>
    </source>
</reference>
<dbReference type="CDD" id="cd00063">
    <property type="entry name" value="FN3"/>
    <property type="match status" value="1"/>
</dbReference>
<name>A0A176S5K3_9GAMM</name>
<dbReference type="InterPro" id="IPR011989">
    <property type="entry name" value="ARM-like"/>
</dbReference>
<organism evidence="2 3">
    <name type="scientific">Candidatus Thiomargarita nelsonii</name>
    <dbReference type="NCBI Taxonomy" id="1003181"/>
    <lineage>
        <taxon>Bacteria</taxon>
        <taxon>Pseudomonadati</taxon>
        <taxon>Pseudomonadota</taxon>
        <taxon>Gammaproteobacteria</taxon>
        <taxon>Thiotrichales</taxon>
        <taxon>Thiotrichaceae</taxon>
        <taxon>Thiomargarita</taxon>
    </lineage>
</organism>
<dbReference type="InterPro" id="IPR003961">
    <property type="entry name" value="FN3_dom"/>
</dbReference>
<dbReference type="SUPFAM" id="SSF48371">
    <property type="entry name" value="ARM repeat"/>
    <property type="match status" value="1"/>
</dbReference>
<dbReference type="AlphaFoldDB" id="A0A176S5K3"/>
<protein>
    <submittedName>
        <fullName evidence="2">Ig domain-containing protein</fullName>
    </submittedName>
</protein>
<dbReference type="Pfam" id="PF00041">
    <property type="entry name" value="fn3"/>
    <property type="match status" value="1"/>
</dbReference>
<dbReference type="Pfam" id="PF13646">
    <property type="entry name" value="HEAT_2"/>
    <property type="match status" value="1"/>
</dbReference>
<sequence>MNRFDTSPFSLFKRLRKVFLLFTLTLQGTVLLSCSQMYEEYQTTQLQLMTRQPQKTKLPLVVQKGLVVKYNQNGLASLTYNNHEYYGGEATFNHAIYADYQATDGSTFRIGGPYPQKKVGYGNDITRTYENGISIRTQYAVEKEDELQLTLTFSNPNDKPIVNLLIQQFKLLFPKRPSGGTTPWNWQRGYNIRGGVNDQEKPPIIGIETEKAVIVLTKQISQPEILQINPQLKQLKSGLTEAILMLGIHKEAPLLPGETRKMNYRIQFAPPGSDYLEVGSKIYKDWQIKHPKTFKWPDRRPIGTEFLCRSGQLYSWPHNPRGWFHDPDLYIINDAGQVTKAGQAEFKKRLFERAVRVIANLQELNAQALIIWDIEGQEAPHPISYVGDPRILGQIAPEMDAIADEYIQKFKKAGFKIGLTLGAPSYIVDKKKFYWNGNRKVKSDKETVAELADKIAYAKKRWGVKLFYIDAWALNANVSAVDIQALHEIHPDVLLIPEWEDYQWWAYSAGYRTRNLSESGTPPDVRAAFPDAFSVNQFHGTYEEQSIFYDWILEEVERGDIILFHSWYESSHKHGTKHLYDEVKYRKQRNPKYVDADLNTLLKLAESTKPAERYQAAEELGKKSGVREAVNMCLDMIEDKDWVVAKRAIDALGQLAAPITISYLKAKALEFTERNDFHYWYQNHAYVATQALGKMGAIPALQEIINTPDIQISRIQYAVEGLGKTGNRAAIPILVKLMNQPADSDTSDIKVYVAKALEKLPSDESAISALINALQIKLKLGEKYCKESCLQNKENAIKVETAKALAQQGKGNPKAINALIDAYQANERANRQELIAYALWKMTGKFKLNATASEWRQLVFQAPDVPSLTYSEGGNKEITFAWIATGDYYTVKYGTSSGNYTKTIDNVTSLPYTIKGLAPGTVYYVVVQAHDENGDSQPSEEEVVMTLLPGDNTPPLGAAFWYDADDSSSLTILKGKVIEWQDKSGNQNNLKQSVESLQPKIVKKALNGHAVIRFDRDWLSTPDHPSLNFSEATMYAVVKATAIKGWSAIFRKGLKSKNASKSPIT</sequence>
<dbReference type="Gene3D" id="2.60.40.10">
    <property type="entry name" value="Immunoglobulins"/>
    <property type="match status" value="1"/>
</dbReference>